<dbReference type="Proteomes" id="UP000494330">
    <property type="component" value="Unassembled WGS sequence"/>
</dbReference>
<gene>
    <name evidence="7" type="ORF">BPA30113_01315</name>
</gene>
<dbReference type="PANTHER" id="PTHR43667">
    <property type="entry name" value="CYCLOPROPANE-FATTY-ACYL-PHOSPHOLIPID SYNTHASE"/>
    <property type="match status" value="1"/>
</dbReference>
<evidence type="ECO:0000256" key="2">
    <source>
        <dbReference type="ARBA" id="ARBA00022603"/>
    </source>
</evidence>
<evidence type="ECO:0000256" key="6">
    <source>
        <dbReference type="PIRSR" id="PIRSR003085-1"/>
    </source>
</evidence>
<dbReference type="Gene3D" id="3.40.50.150">
    <property type="entry name" value="Vaccinia Virus protein VP39"/>
    <property type="match status" value="1"/>
</dbReference>
<dbReference type="CDD" id="cd02440">
    <property type="entry name" value="AdoMet_MTases"/>
    <property type="match status" value="1"/>
</dbReference>
<name>A0A6J5DPZ5_9BURK</name>
<evidence type="ECO:0000256" key="3">
    <source>
        <dbReference type="ARBA" id="ARBA00022679"/>
    </source>
</evidence>
<evidence type="ECO:0000256" key="1">
    <source>
        <dbReference type="ARBA" id="ARBA00010815"/>
    </source>
</evidence>
<dbReference type="RefSeq" id="WP_031400559.1">
    <property type="nucleotide sequence ID" value="NZ_CABVQD010000003.1"/>
</dbReference>
<protein>
    <submittedName>
        <fullName evidence="7">Cyclopropane-fatty-acyl-phospholipid synthase</fullName>
    </submittedName>
</protein>
<accession>A0A6J5DPZ5</accession>
<evidence type="ECO:0000313" key="8">
    <source>
        <dbReference type="Proteomes" id="UP000494330"/>
    </source>
</evidence>
<dbReference type="Pfam" id="PF02353">
    <property type="entry name" value="CMAS"/>
    <property type="match status" value="1"/>
</dbReference>
<dbReference type="GO" id="GO:0032259">
    <property type="term" value="P:methylation"/>
    <property type="evidence" value="ECO:0007669"/>
    <property type="project" value="UniProtKB-KW"/>
</dbReference>
<dbReference type="PANTHER" id="PTHR43667:SF2">
    <property type="entry name" value="FATTY ACID C-METHYL TRANSFERASE"/>
    <property type="match status" value="1"/>
</dbReference>
<dbReference type="GO" id="GO:0008610">
    <property type="term" value="P:lipid biosynthetic process"/>
    <property type="evidence" value="ECO:0007669"/>
    <property type="project" value="InterPro"/>
</dbReference>
<keyword evidence="3" id="KW-0808">Transferase</keyword>
<dbReference type="InterPro" id="IPR050723">
    <property type="entry name" value="CFA/CMAS"/>
</dbReference>
<dbReference type="PIRSF" id="PIRSF003085">
    <property type="entry name" value="CMAS"/>
    <property type="match status" value="1"/>
</dbReference>
<dbReference type="InterPro" id="IPR003333">
    <property type="entry name" value="CMAS"/>
</dbReference>
<keyword evidence="8" id="KW-1185">Reference proteome</keyword>
<evidence type="ECO:0000256" key="4">
    <source>
        <dbReference type="ARBA" id="ARBA00022691"/>
    </source>
</evidence>
<keyword evidence="5" id="KW-0443">Lipid metabolism</keyword>
<dbReference type="GO" id="GO:0008168">
    <property type="term" value="F:methyltransferase activity"/>
    <property type="evidence" value="ECO:0007669"/>
    <property type="project" value="UniProtKB-KW"/>
</dbReference>
<keyword evidence="2" id="KW-0489">Methyltransferase</keyword>
<dbReference type="InterPro" id="IPR029063">
    <property type="entry name" value="SAM-dependent_MTases_sf"/>
</dbReference>
<comment type="similarity">
    <text evidence="1">Belongs to the CFA/CMAS family.</text>
</comment>
<feature type="active site" evidence="6">
    <location>
        <position position="385"/>
    </location>
</feature>
<evidence type="ECO:0000313" key="7">
    <source>
        <dbReference type="EMBL" id="VWB33523.1"/>
    </source>
</evidence>
<dbReference type="SUPFAM" id="SSF53335">
    <property type="entry name" value="S-adenosyl-L-methionine-dependent methyltransferases"/>
    <property type="match status" value="1"/>
</dbReference>
<sequence length="408" mass="45725">MTLLRGCSCASQPPMPLSSRLFVALLRRLRDGHLTLVTPEGRQTVFGDPRSQPAATLQILDWRACRAILRAGDIGFAEAYRARWVDTPDLVALLRLAIRNEPAIAQTVTGGRLARLWYALRHRMRTNTRTGSRRNIHAHYDLGNRFYGLWLDDTWTYSSACFDGDAQRPLADAQAAKYRRIVDSLGLRAGMRVLEIGCGWGGFAIHAARLGIRVHALTISHAQYAAAVERIAREGLSGLATVELRDYRDIDGQYDAIVSIEMFEAVGEAFWPVYFDLLGRRLKAGARALIQSITIDDARFEAYRASSDFIREFIFPGGMLPSPERFVDAARRAGLAAEPVFAFGLDYARTLHAWRAAFEASVDAVRAQGFDDTFIRTWRLYLTYCEAAFAERRTDVMHFVVSSEGRPA</sequence>
<dbReference type="AlphaFoldDB" id="A0A6J5DPZ5"/>
<evidence type="ECO:0000256" key="5">
    <source>
        <dbReference type="ARBA" id="ARBA00023098"/>
    </source>
</evidence>
<dbReference type="EMBL" id="CABVQD010000003">
    <property type="protein sequence ID" value="VWB33523.1"/>
    <property type="molecule type" value="Genomic_DNA"/>
</dbReference>
<keyword evidence="4" id="KW-0949">S-adenosyl-L-methionine</keyword>
<proteinExistence type="inferred from homology"/>
<organism evidence="7 8">
    <name type="scientific">Burkholderia paludis</name>
    <dbReference type="NCBI Taxonomy" id="1506587"/>
    <lineage>
        <taxon>Bacteria</taxon>
        <taxon>Pseudomonadati</taxon>
        <taxon>Pseudomonadota</taxon>
        <taxon>Betaproteobacteria</taxon>
        <taxon>Burkholderiales</taxon>
        <taxon>Burkholderiaceae</taxon>
        <taxon>Burkholderia</taxon>
        <taxon>Burkholderia cepacia complex</taxon>
    </lineage>
</organism>
<reference evidence="7 8" key="1">
    <citation type="submission" date="2019-09" db="EMBL/GenBank/DDBJ databases">
        <authorList>
            <person name="Depoorter E."/>
        </authorList>
    </citation>
    <scope>NUCLEOTIDE SEQUENCE [LARGE SCALE GENOMIC DNA]</scope>
    <source>
        <strain evidence="7">LMG 30113</strain>
    </source>
</reference>